<dbReference type="AlphaFoldDB" id="A0A9W6QCT9"/>
<reference evidence="4" key="1">
    <citation type="submission" date="2023-02" db="EMBL/GenBank/DDBJ databases">
        <title>Kitasatospora phosalacinea NBRC 14627.</title>
        <authorList>
            <person name="Ichikawa N."/>
            <person name="Sato H."/>
            <person name="Tonouchi N."/>
        </authorList>
    </citation>
    <scope>NUCLEOTIDE SEQUENCE</scope>
    <source>
        <strain evidence="4">NBRC 14627</strain>
    </source>
</reference>
<protein>
    <recommendedName>
        <fullName evidence="3">PknH-like extracellular domain-containing protein</fullName>
    </recommendedName>
</protein>
<dbReference type="Proteomes" id="UP001165041">
    <property type="component" value="Unassembled WGS sequence"/>
</dbReference>
<accession>A0A9W6QCT9</accession>
<name>A0A9W6QCT9_9ACTN</name>
<comment type="caution">
    <text evidence="4">The sequence shown here is derived from an EMBL/GenBank/DDBJ whole genome shotgun (WGS) entry which is preliminary data.</text>
</comment>
<organism evidence="4 5">
    <name type="scientific">Kitasatospora phosalacinea</name>
    <dbReference type="NCBI Taxonomy" id="2065"/>
    <lineage>
        <taxon>Bacteria</taxon>
        <taxon>Bacillati</taxon>
        <taxon>Actinomycetota</taxon>
        <taxon>Actinomycetes</taxon>
        <taxon>Kitasatosporales</taxon>
        <taxon>Streptomycetaceae</taxon>
        <taxon>Kitasatospora</taxon>
    </lineage>
</organism>
<feature type="compositionally biased region" description="Low complexity" evidence="1">
    <location>
        <begin position="17"/>
        <end position="29"/>
    </location>
</feature>
<feature type="transmembrane region" description="Helical" evidence="2">
    <location>
        <begin position="105"/>
        <end position="126"/>
    </location>
</feature>
<evidence type="ECO:0000313" key="5">
    <source>
        <dbReference type="Proteomes" id="UP001165041"/>
    </source>
</evidence>
<proteinExistence type="predicted"/>
<dbReference type="Gene3D" id="3.40.1000.70">
    <property type="entry name" value="PknH-like extracellular domain"/>
    <property type="match status" value="1"/>
</dbReference>
<dbReference type="InterPro" id="IPR026954">
    <property type="entry name" value="PknH-like_Extracell"/>
</dbReference>
<keyword evidence="2" id="KW-1133">Transmembrane helix</keyword>
<gene>
    <name evidence="4" type="ORF">Kpho02_50130</name>
</gene>
<keyword evidence="2" id="KW-0812">Transmembrane</keyword>
<keyword evidence="2" id="KW-0472">Membrane</keyword>
<dbReference type="Pfam" id="PF14032">
    <property type="entry name" value="PknH_C"/>
    <property type="match status" value="1"/>
</dbReference>
<evidence type="ECO:0000256" key="2">
    <source>
        <dbReference type="SAM" id="Phobius"/>
    </source>
</evidence>
<dbReference type="InterPro" id="IPR038232">
    <property type="entry name" value="PknH-like_Extracell_sf"/>
</dbReference>
<evidence type="ECO:0000313" key="4">
    <source>
        <dbReference type="EMBL" id="GLW72714.1"/>
    </source>
</evidence>
<feature type="domain" description="PknH-like extracellular" evidence="3">
    <location>
        <begin position="138"/>
        <end position="316"/>
    </location>
</feature>
<evidence type="ECO:0000259" key="3">
    <source>
        <dbReference type="Pfam" id="PF14032"/>
    </source>
</evidence>
<evidence type="ECO:0000256" key="1">
    <source>
        <dbReference type="SAM" id="MobiDB-lite"/>
    </source>
</evidence>
<feature type="region of interest" description="Disordered" evidence="1">
    <location>
        <begin position="1"/>
        <end position="93"/>
    </location>
</feature>
<feature type="compositionally biased region" description="Low complexity" evidence="1">
    <location>
        <begin position="36"/>
        <end position="75"/>
    </location>
</feature>
<sequence length="322" mass="32318">MTEHYGSRPPAAPTPPTWQQTPRAVPPRLGRGGGSAAAPSTPSTQPAAGAGGPQPAAGTSSTQAAVGAGGPQPAAGTGGTQPPAAPVPPSGVRGARRGAGVLRHWRLLVAAVVPCLLLAGAGWWFWPQQPTGRPPHIAAGTVQADLLDADEVSRLAGTALVAGPRSDRPHAPLATAPADCAVAAGPTTQSVYGQAWKAFLSATYQDAAGSGSYTVNQVIGVFPDGAKATAAFRTLADGFAKCPSSTLTDQAGRTSKWTYTAHPASEVAVAWTAAQGEAANWACYHQARVKGASLIQVAVCQAGDGGPTAFMITDELTGRVTG</sequence>
<dbReference type="EMBL" id="BSSA01000019">
    <property type="protein sequence ID" value="GLW72714.1"/>
    <property type="molecule type" value="Genomic_DNA"/>
</dbReference>